<name>A0A9Q1K4U9_9CARY</name>
<sequence length="162" mass="18596">MGEEGGEASQCCDVWYKWMETVLLWEAVVGRGGRWSKKVTYVGGWIKCIVLKEGIGMEEVRRMVSEITGNDLTVQKLRYSLKYNQGMVMELEGNGDVRMFVKGNDKYGYLYMGHSDGPKRHAQKATRSYDHSVIYGRSRRCRDDMVQMLHFMSTCSALKIQS</sequence>
<accession>A0A9Q1K4U9</accession>
<evidence type="ECO:0000313" key="2">
    <source>
        <dbReference type="Proteomes" id="UP001153076"/>
    </source>
</evidence>
<dbReference type="EMBL" id="JAKOGI010000308">
    <property type="protein sequence ID" value="KAJ8437291.1"/>
    <property type="molecule type" value="Genomic_DNA"/>
</dbReference>
<proteinExistence type="predicted"/>
<gene>
    <name evidence="1" type="ORF">Cgig2_006395</name>
</gene>
<protein>
    <submittedName>
        <fullName evidence="1">Uncharacterized protein</fullName>
    </submittedName>
</protein>
<keyword evidence="2" id="KW-1185">Reference proteome</keyword>
<evidence type="ECO:0000313" key="1">
    <source>
        <dbReference type="EMBL" id="KAJ8437291.1"/>
    </source>
</evidence>
<reference evidence="1" key="1">
    <citation type="submission" date="2022-04" db="EMBL/GenBank/DDBJ databases">
        <title>Carnegiea gigantea Genome sequencing and assembly v2.</title>
        <authorList>
            <person name="Copetti D."/>
            <person name="Sanderson M.J."/>
            <person name="Burquez A."/>
            <person name="Wojciechowski M.F."/>
        </authorList>
    </citation>
    <scope>NUCLEOTIDE SEQUENCE</scope>
    <source>
        <strain evidence="1">SGP5-SGP5p</strain>
        <tissue evidence="1">Aerial part</tissue>
    </source>
</reference>
<comment type="caution">
    <text evidence="1">The sequence shown here is derived from an EMBL/GenBank/DDBJ whole genome shotgun (WGS) entry which is preliminary data.</text>
</comment>
<dbReference type="Proteomes" id="UP001153076">
    <property type="component" value="Unassembled WGS sequence"/>
</dbReference>
<dbReference type="AlphaFoldDB" id="A0A9Q1K4U9"/>
<organism evidence="1 2">
    <name type="scientific">Carnegiea gigantea</name>
    <dbReference type="NCBI Taxonomy" id="171969"/>
    <lineage>
        <taxon>Eukaryota</taxon>
        <taxon>Viridiplantae</taxon>
        <taxon>Streptophyta</taxon>
        <taxon>Embryophyta</taxon>
        <taxon>Tracheophyta</taxon>
        <taxon>Spermatophyta</taxon>
        <taxon>Magnoliopsida</taxon>
        <taxon>eudicotyledons</taxon>
        <taxon>Gunneridae</taxon>
        <taxon>Pentapetalae</taxon>
        <taxon>Caryophyllales</taxon>
        <taxon>Cactineae</taxon>
        <taxon>Cactaceae</taxon>
        <taxon>Cactoideae</taxon>
        <taxon>Echinocereeae</taxon>
        <taxon>Carnegiea</taxon>
    </lineage>
</organism>